<evidence type="ECO:0000313" key="1">
    <source>
        <dbReference type="EMBL" id="MEJ8303125.1"/>
    </source>
</evidence>
<keyword evidence="2" id="KW-1185">Reference proteome</keyword>
<organism evidence="1 2">
    <name type="scientific">Saccharibacillus sacchari</name>
    <dbReference type="NCBI Taxonomy" id="456493"/>
    <lineage>
        <taxon>Bacteria</taxon>
        <taxon>Bacillati</taxon>
        <taxon>Bacillota</taxon>
        <taxon>Bacilli</taxon>
        <taxon>Bacillales</taxon>
        <taxon>Paenibacillaceae</taxon>
        <taxon>Saccharibacillus</taxon>
    </lineage>
</organism>
<proteinExistence type="predicted"/>
<dbReference type="Proteomes" id="UP001380953">
    <property type="component" value="Unassembled WGS sequence"/>
</dbReference>
<protein>
    <submittedName>
        <fullName evidence="1">Transposase</fullName>
    </submittedName>
</protein>
<reference evidence="1" key="1">
    <citation type="submission" date="2024-03" db="EMBL/GenBank/DDBJ databases">
        <title>Whole genome sequecning of epiphytes from Marcgravia umbellata leaves.</title>
        <authorList>
            <person name="Kumar G."/>
            <person name="Savka M.A."/>
        </authorList>
    </citation>
    <scope>NUCLEOTIDE SEQUENCE</scope>
    <source>
        <strain evidence="1">RIT_BL5</strain>
    </source>
</reference>
<accession>A0ACC6P859</accession>
<comment type="caution">
    <text evidence="1">The sequence shown here is derived from an EMBL/GenBank/DDBJ whole genome shotgun (WGS) entry which is preliminary data.</text>
</comment>
<name>A0ACC6P859_9BACL</name>
<gene>
    <name evidence="1" type="ORF">WKI47_04255</name>
</gene>
<evidence type="ECO:0000313" key="2">
    <source>
        <dbReference type="Proteomes" id="UP001380953"/>
    </source>
</evidence>
<sequence length="161" mass="18840">MDYEYKRNGVVNLFMMFAPLESKRYVRVSDQRKRVDFAACIQELVDVHYAEAERIVLVMDNLNTHSIGSLYEAFEPAEAKRIANKLEIHYTPKHGSWLNMAEIEIGVLSRQALSDYVPTRSEMISRVKAWESDRNDAHSTVNWQFTTQDARIRLKRLYPEV</sequence>
<feature type="non-terminal residue" evidence="1">
    <location>
        <position position="161"/>
    </location>
</feature>
<dbReference type="EMBL" id="JBBKAR010000015">
    <property type="protein sequence ID" value="MEJ8303125.1"/>
    <property type="molecule type" value="Genomic_DNA"/>
</dbReference>